<evidence type="ECO:0000256" key="1">
    <source>
        <dbReference type="SAM" id="Phobius"/>
    </source>
</evidence>
<dbReference type="OrthoDB" id="3295521at2"/>
<feature type="transmembrane region" description="Helical" evidence="1">
    <location>
        <begin position="203"/>
        <end position="223"/>
    </location>
</feature>
<keyword evidence="1" id="KW-0812">Transmembrane</keyword>
<dbReference type="STRING" id="512565.AMIS_44650"/>
<dbReference type="EMBL" id="AP012319">
    <property type="protein sequence ID" value="BAL89685.1"/>
    <property type="molecule type" value="Genomic_DNA"/>
</dbReference>
<evidence type="ECO:0000313" key="3">
    <source>
        <dbReference type="Proteomes" id="UP000007882"/>
    </source>
</evidence>
<dbReference type="PATRIC" id="fig|512565.3.peg.4448"/>
<dbReference type="HOGENOM" id="CLU_1088334_0_0_11"/>
<keyword evidence="1" id="KW-1133">Transmembrane helix</keyword>
<keyword evidence="1" id="KW-0472">Membrane</keyword>
<feature type="transmembrane region" description="Helical" evidence="1">
    <location>
        <begin position="235"/>
        <end position="253"/>
    </location>
</feature>
<accession>I0H9J8</accession>
<keyword evidence="3" id="KW-1185">Reference proteome</keyword>
<proteinExistence type="predicted"/>
<feature type="transmembrane region" description="Helical" evidence="1">
    <location>
        <begin position="172"/>
        <end position="191"/>
    </location>
</feature>
<gene>
    <name evidence="2" type="ordered locus">AMIS_44650</name>
</gene>
<sequence>MSAPGAGEKGFITLTESRGWTRSAAMALSAMVLGIAGATAGSWIGGLDPGPLPGNTEALRIARDIVPGVTPAGEIDRRDFVYGSRLGDEESGPGYVEIPYKLDDGSDLSAVEDDCGLDGLARANAIKQGWEDFDEIAGFSCTSWRAQRGDLVLAYTHDGLGPVMTFYRSTTGSTIGALIGAVMGALAGAAGSRAWSRRAWVQIAVLTSPALILVPVTALFVVASLSPEGEGPAPQFWTVWPTLFRLFFFYEIGAF</sequence>
<dbReference type="Proteomes" id="UP000007882">
    <property type="component" value="Chromosome"/>
</dbReference>
<evidence type="ECO:0000313" key="2">
    <source>
        <dbReference type="EMBL" id="BAL89685.1"/>
    </source>
</evidence>
<protein>
    <submittedName>
        <fullName evidence="2">Uncharacterized protein</fullName>
    </submittedName>
</protein>
<reference evidence="2 3" key="1">
    <citation type="submission" date="2012-02" db="EMBL/GenBank/DDBJ databases">
        <title>Complete genome sequence of Actinoplanes missouriensis 431 (= NBRC 102363).</title>
        <authorList>
            <person name="Ohnishi Y."/>
            <person name="Ishikawa J."/>
            <person name="Sekine M."/>
            <person name="Hosoyama A."/>
            <person name="Harada T."/>
            <person name="Narita H."/>
            <person name="Hata T."/>
            <person name="Konno Y."/>
            <person name="Tutikane K."/>
            <person name="Fujita N."/>
            <person name="Horinouchi S."/>
            <person name="Hayakawa M."/>
        </authorList>
    </citation>
    <scope>NUCLEOTIDE SEQUENCE [LARGE SCALE GENOMIC DNA]</scope>
    <source>
        <strain evidence="3">ATCC 14538 / DSM 43046 / CBS 188.64 / JCM 3121 / NBRC 102363 / NCIMB 12654 / NRRL B-3342 / UNCC 431</strain>
    </source>
</reference>
<name>I0H9J8_ACTM4</name>
<dbReference type="RefSeq" id="WP_014444579.1">
    <property type="nucleotide sequence ID" value="NC_017093.1"/>
</dbReference>
<dbReference type="AlphaFoldDB" id="I0H9J8"/>
<dbReference type="KEGG" id="ams:AMIS_44650"/>
<organism evidence="2 3">
    <name type="scientific">Actinoplanes missouriensis (strain ATCC 14538 / DSM 43046 / CBS 188.64 / JCM 3121 / NBRC 102363 / NCIMB 12654 / NRRL B-3342 / UNCC 431)</name>
    <dbReference type="NCBI Taxonomy" id="512565"/>
    <lineage>
        <taxon>Bacteria</taxon>
        <taxon>Bacillati</taxon>
        <taxon>Actinomycetota</taxon>
        <taxon>Actinomycetes</taxon>
        <taxon>Micromonosporales</taxon>
        <taxon>Micromonosporaceae</taxon>
        <taxon>Actinoplanes</taxon>
    </lineage>
</organism>
<feature type="transmembrane region" description="Helical" evidence="1">
    <location>
        <begin position="24"/>
        <end position="44"/>
    </location>
</feature>